<comment type="caution">
    <text evidence="1">The sequence shown here is derived from an EMBL/GenBank/DDBJ whole genome shotgun (WGS) entry which is preliminary data.</text>
</comment>
<dbReference type="Proteomes" id="UP001497680">
    <property type="component" value="Unassembled WGS sequence"/>
</dbReference>
<sequence>MALISQSSKDDTFEKDADLGAVLSKVVVESMKSFTSANNDLMAGKNYQSTGDIRTYLSGGSFVDFGGVDKNAVTDVMNKFLLGNAVNQLWRQQKIFILGGGKCGDGEGIGSGPKDYSVCRDGRAWYLYYWHEGNGDFLSEKQYGYVTMPPGADKLGKGDFQGVSISDVIESSIDSYNVAEYNYDANKAQERVQSALHDAWRNPGAQGPSWEGTFTIPVCDVSSAVGQNWKLKQYILEEYDKNARPCWCGPICSNDWDKTKRFINAANMGGFQSPKHVCQENGVKINY</sequence>
<keyword evidence="2" id="KW-1185">Reference proteome</keyword>
<proteinExistence type="predicted"/>
<gene>
    <name evidence="1" type="ORF">F4821DRAFT_237314</name>
</gene>
<protein>
    <submittedName>
        <fullName evidence="1">Uncharacterized protein</fullName>
    </submittedName>
</protein>
<evidence type="ECO:0000313" key="1">
    <source>
        <dbReference type="EMBL" id="KAI6086969.1"/>
    </source>
</evidence>
<organism evidence="1 2">
    <name type="scientific">Hypoxylon rubiginosum</name>
    <dbReference type="NCBI Taxonomy" id="110542"/>
    <lineage>
        <taxon>Eukaryota</taxon>
        <taxon>Fungi</taxon>
        <taxon>Dikarya</taxon>
        <taxon>Ascomycota</taxon>
        <taxon>Pezizomycotina</taxon>
        <taxon>Sordariomycetes</taxon>
        <taxon>Xylariomycetidae</taxon>
        <taxon>Xylariales</taxon>
        <taxon>Hypoxylaceae</taxon>
        <taxon>Hypoxylon</taxon>
    </lineage>
</organism>
<reference evidence="1 2" key="1">
    <citation type="journal article" date="2022" name="New Phytol.">
        <title>Ecological generalism drives hyperdiversity of secondary metabolite gene clusters in xylarialean endophytes.</title>
        <authorList>
            <person name="Franco M.E.E."/>
            <person name="Wisecaver J.H."/>
            <person name="Arnold A.E."/>
            <person name="Ju Y.M."/>
            <person name="Slot J.C."/>
            <person name="Ahrendt S."/>
            <person name="Moore L.P."/>
            <person name="Eastman K.E."/>
            <person name="Scott K."/>
            <person name="Konkel Z."/>
            <person name="Mondo S.J."/>
            <person name="Kuo A."/>
            <person name="Hayes R.D."/>
            <person name="Haridas S."/>
            <person name="Andreopoulos B."/>
            <person name="Riley R."/>
            <person name="LaButti K."/>
            <person name="Pangilinan J."/>
            <person name="Lipzen A."/>
            <person name="Amirebrahimi M."/>
            <person name="Yan J."/>
            <person name="Adam C."/>
            <person name="Keymanesh K."/>
            <person name="Ng V."/>
            <person name="Louie K."/>
            <person name="Northen T."/>
            <person name="Drula E."/>
            <person name="Henrissat B."/>
            <person name="Hsieh H.M."/>
            <person name="Youens-Clark K."/>
            <person name="Lutzoni F."/>
            <person name="Miadlikowska J."/>
            <person name="Eastwood D.C."/>
            <person name="Hamelin R.C."/>
            <person name="Grigoriev I.V."/>
            <person name="U'Ren J.M."/>
        </authorList>
    </citation>
    <scope>NUCLEOTIDE SEQUENCE [LARGE SCALE GENOMIC DNA]</scope>
    <source>
        <strain evidence="1 2">ER1909</strain>
    </source>
</reference>
<name>A0ACC0D2T6_9PEZI</name>
<accession>A0ACC0D2T6</accession>
<evidence type="ECO:0000313" key="2">
    <source>
        <dbReference type="Proteomes" id="UP001497680"/>
    </source>
</evidence>
<dbReference type="EMBL" id="MU394311">
    <property type="protein sequence ID" value="KAI6086969.1"/>
    <property type="molecule type" value="Genomic_DNA"/>
</dbReference>